<name>A0ACA9MFB9_9GLOM</name>
<evidence type="ECO:0000313" key="2">
    <source>
        <dbReference type="Proteomes" id="UP000789366"/>
    </source>
</evidence>
<dbReference type="Proteomes" id="UP000789366">
    <property type="component" value="Unassembled WGS sequence"/>
</dbReference>
<keyword evidence="2" id="KW-1185">Reference proteome</keyword>
<feature type="non-terminal residue" evidence="1">
    <location>
        <position position="833"/>
    </location>
</feature>
<protein>
    <submittedName>
        <fullName evidence="1">4891_t:CDS:1</fullName>
    </submittedName>
</protein>
<sequence>MAGPCIATEIPPEIFINICQDLPPSDLLSLAQVCKKFYGYLCSINSKPTQEIWRNSRSQCLPYVKMPPPDSMDERRYVKLLVERGCQFCKRRRIRRIYWAFRVRCCKPCLSERTMRLDQIRRDLLSKYSVPDDILRGLTYTTGFYKWGWDQSPKNRPANLYWRDDVYRVYNEYLKLEPEERKDWLLNKRKEGRQRMEDVAQREIEHENEYWVKSSENEKKREERASTIESMIKNERNEYGLLRFKMPIVEQCMVYNKAIMSSSTHTFTKRAWIGLKNKLIPEYTKLAVSHRAQRQAAEKLFSYDVAVQTRQMDILKLVFDLPHSDSDQPVAAAISTDQNDNNSDNISHSQFETHLIKYLPWCPSFQNLPFIDNDPRNLWDDVFLITTLIPQLRAETIHLKNNPAPPLTVCGAFLHRRSGNRRVYKCKLCNNHPEGATQLYSFYEVRLHLIRSSHKISVIKDDMIEVVSEAFDNAEIAQEIPRNKPEIFFAAGCHPGGKRQKQLKPCLFIILPPEMFINVCQYLPPKELLSLARVCKRFNGYLSVETSTTTQEIWRASRTAYLPYLQMSPPEGMTERQYVKLVLERGCQFCDRSKIRKVYWEFFVRSCEDCLRDRISRKEDLLPEYMDDGRLSDDVIAGLIYIPSWVRRSYTYMRNSRMCPSSLYWTDHVLKTVQEYQSLPAYPPQIRNDWIKQKREEGMAKMKEVNQRRLDYDRGLRELVHQNSLKKTERSRLIKSKIQTMKAEKNANNCSKYDSLILELCPTYQNHMFMQVRQSPQPFTERSWVLLKKKLLKEYEERRISKRQERQNKEKAWRRDVVFRIRLKKGFLHAPYF</sequence>
<accession>A0ACA9MFB9</accession>
<dbReference type="EMBL" id="CAJVPW010008062">
    <property type="protein sequence ID" value="CAG8589068.1"/>
    <property type="molecule type" value="Genomic_DNA"/>
</dbReference>
<comment type="caution">
    <text evidence="1">The sequence shown here is derived from an EMBL/GenBank/DDBJ whole genome shotgun (WGS) entry which is preliminary data.</text>
</comment>
<evidence type="ECO:0000313" key="1">
    <source>
        <dbReference type="EMBL" id="CAG8589068.1"/>
    </source>
</evidence>
<proteinExistence type="predicted"/>
<organism evidence="1 2">
    <name type="scientific">Cetraspora pellucida</name>
    <dbReference type="NCBI Taxonomy" id="1433469"/>
    <lineage>
        <taxon>Eukaryota</taxon>
        <taxon>Fungi</taxon>
        <taxon>Fungi incertae sedis</taxon>
        <taxon>Mucoromycota</taxon>
        <taxon>Glomeromycotina</taxon>
        <taxon>Glomeromycetes</taxon>
        <taxon>Diversisporales</taxon>
        <taxon>Gigasporaceae</taxon>
        <taxon>Cetraspora</taxon>
    </lineage>
</organism>
<reference evidence="1" key="1">
    <citation type="submission" date="2021-06" db="EMBL/GenBank/DDBJ databases">
        <authorList>
            <person name="Kallberg Y."/>
            <person name="Tangrot J."/>
            <person name="Rosling A."/>
        </authorList>
    </citation>
    <scope>NUCLEOTIDE SEQUENCE</scope>
    <source>
        <strain evidence="1">28 12/20/2015</strain>
    </source>
</reference>
<gene>
    <name evidence="1" type="ORF">SPELUC_LOCUS6674</name>
</gene>